<accession>A0AAD5XL48</accession>
<dbReference type="Proteomes" id="UP001212152">
    <property type="component" value="Unassembled WGS sequence"/>
</dbReference>
<proteinExistence type="predicted"/>
<sequence>MITAVPRKQQQQQQHRRHRQAQHSPLRPAISHPPPVTIKVTLLCVPYDLEPGGPSPPQTHILLPHALAATTCAELCRYVSLCAVFRPYLTTLTKKHRARRPPAMRVCVPRDGRRRNDRWVEDGMPGSEGEESDTSLEELLRWDDGGTSAGGNALWCVVQMGDEEDRERAGVGQTAGAVITGLKEAFAKSNFRFGSIGRFGSSGKIGVE</sequence>
<keyword evidence="3" id="KW-1185">Reference proteome</keyword>
<evidence type="ECO:0000256" key="1">
    <source>
        <dbReference type="SAM" id="MobiDB-lite"/>
    </source>
</evidence>
<evidence type="ECO:0000313" key="2">
    <source>
        <dbReference type="EMBL" id="KAJ3176176.1"/>
    </source>
</evidence>
<feature type="region of interest" description="Disordered" evidence="1">
    <location>
        <begin position="116"/>
        <end position="135"/>
    </location>
</feature>
<gene>
    <name evidence="2" type="ORF">HDU87_005391</name>
</gene>
<name>A0AAD5XL48_9FUNG</name>
<dbReference type="EMBL" id="JADGJQ010000043">
    <property type="protein sequence ID" value="KAJ3176176.1"/>
    <property type="molecule type" value="Genomic_DNA"/>
</dbReference>
<dbReference type="AlphaFoldDB" id="A0AAD5XL48"/>
<evidence type="ECO:0000313" key="3">
    <source>
        <dbReference type="Proteomes" id="UP001212152"/>
    </source>
</evidence>
<protein>
    <submittedName>
        <fullName evidence="2">Uncharacterized protein</fullName>
    </submittedName>
</protein>
<organism evidence="2 3">
    <name type="scientific">Geranomyces variabilis</name>
    <dbReference type="NCBI Taxonomy" id="109894"/>
    <lineage>
        <taxon>Eukaryota</taxon>
        <taxon>Fungi</taxon>
        <taxon>Fungi incertae sedis</taxon>
        <taxon>Chytridiomycota</taxon>
        <taxon>Chytridiomycota incertae sedis</taxon>
        <taxon>Chytridiomycetes</taxon>
        <taxon>Spizellomycetales</taxon>
        <taxon>Powellomycetaceae</taxon>
        <taxon>Geranomyces</taxon>
    </lineage>
</organism>
<reference evidence="2" key="1">
    <citation type="submission" date="2020-05" db="EMBL/GenBank/DDBJ databases">
        <title>Phylogenomic resolution of chytrid fungi.</title>
        <authorList>
            <person name="Stajich J.E."/>
            <person name="Amses K."/>
            <person name="Simmons R."/>
            <person name="Seto K."/>
            <person name="Myers J."/>
            <person name="Bonds A."/>
            <person name="Quandt C.A."/>
            <person name="Barry K."/>
            <person name="Liu P."/>
            <person name="Grigoriev I."/>
            <person name="Longcore J.E."/>
            <person name="James T.Y."/>
        </authorList>
    </citation>
    <scope>NUCLEOTIDE SEQUENCE</scope>
    <source>
        <strain evidence="2">JEL0379</strain>
    </source>
</reference>
<comment type="caution">
    <text evidence="2">The sequence shown here is derived from an EMBL/GenBank/DDBJ whole genome shotgun (WGS) entry which is preliminary data.</text>
</comment>
<feature type="region of interest" description="Disordered" evidence="1">
    <location>
        <begin position="1"/>
        <end position="34"/>
    </location>
</feature>